<proteinExistence type="predicted"/>
<accession>A0A385Z3K1</accession>
<dbReference type="OrthoDB" id="6985444at2"/>
<sequence length="68" mass="7529">MTVAQNLSSPPAYGVTYASLENCELRFESELAFQMDDGSLLTLHLPTSPGERQAIQQAVWQQFQQAAN</sequence>
<evidence type="ECO:0000313" key="1">
    <source>
        <dbReference type="EMBL" id="AYC33241.1"/>
    </source>
</evidence>
<evidence type="ECO:0000313" key="2">
    <source>
        <dbReference type="Proteomes" id="UP000265560"/>
    </source>
</evidence>
<gene>
    <name evidence="1" type="ORF">D3880_13180</name>
</gene>
<dbReference type="InterPro" id="IPR048081">
    <property type="entry name" value="T3SS_coreg_PtrC-like"/>
</dbReference>
<name>A0A385Z3K1_9PSED</name>
<dbReference type="EMBL" id="CP032419">
    <property type="protein sequence ID" value="AYC33241.1"/>
    <property type="molecule type" value="Genomic_DNA"/>
</dbReference>
<organism evidence="1 2">
    <name type="scientific">Pseudomonas cavernae</name>
    <dbReference type="NCBI Taxonomy" id="2320867"/>
    <lineage>
        <taxon>Bacteria</taxon>
        <taxon>Pseudomonadati</taxon>
        <taxon>Pseudomonadota</taxon>
        <taxon>Gammaproteobacteria</taxon>
        <taxon>Pseudomonadales</taxon>
        <taxon>Pseudomonadaceae</taxon>
        <taxon>Pseudomonas</taxon>
    </lineage>
</organism>
<dbReference type="KEGG" id="pcav:D3880_13180"/>
<dbReference type="RefSeq" id="WP_119893899.1">
    <property type="nucleotide sequence ID" value="NZ_CP032419.1"/>
</dbReference>
<dbReference type="AlphaFoldDB" id="A0A385Z3K1"/>
<dbReference type="Proteomes" id="UP000265560">
    <property type="component" value="Chromosome"/>
</dbReference>
<protein>
    <submittedName>
        <fullName evidence="1">Uncharacterized protein</fullName>
    </submittedName>
</protein>
<dbReference type="NCBIfam" id="NF041597">
    <property type="entry name" value="T3SS_coreg_PtrC"/>
    <property type="match status" value="1"/>
</dbReference>
<keyword evidence="2" id="KW-1185">Reference proteome</keyword>
<reference evidence="2" key="1">
    <citation type="submission" date="2018-09" db="EMBL/GenBank/DDBJ databases">
        <authorList>
            <person name="Zhu H."/>
        </authorList>
    </citation>
    <scope>NUCLEOTIDE SEQUENCE [LARGE SCALE GENOMIC DNA]</scope>
    <source>
        <strain evidence="2">K2W31S-8</strain>
    </source>
</reference>